<gene>
    <name evidence="2" type="ORF">CAMSH0001_2232</name>
</gene>
<name>C6RFW9_9BACT</name>
<dbReference type="InterPro" id="IPR051396">
    <property type="entry name" value="Bact_Antivir_Def_Nuclease"/>
</dbReference>
<comment type="caution">
    <text evidence="2">The sequence shown here is derived from an EMBL/GenBank/DDBJ whole genome shotgun (WGS) entry which is preliminary data.</text>
</comment>
<evidence type="ECO:0000313" key="2">
    <source>
        <dbReference type="EMBL" id="EET79664.1"/>
    </source>
</evidence>
<feature type="domain" description="Endonuclease GajA/Old nuclease/RecF-like AAA" evidence="1">
    <location>
        <begin position="1"/>
        <end position="372"/>
    </location>
</feature>
<evidence type="ECO:0000259" key="1">
    <source>
        <dbReference type="Pfam" id="PF13175"/>
    </source>
</evidence>
<dbReference type="InterPro" id="IPR027417">
    <property type="entry name" value="P-loop_NTPase"/>
</dbReference>
<dbReference type="AlphaFoldDB" id="C6RFW9"/>
<reference evidence="2 3" key="1">
    <citation type="submission" date="2009-07" db="EMBL/GenBank/DDBJ databases">
        <authorList>
            <person name="Madupu R."/>
            <person name="Sebastian Y."/>
            <person name="Durkin A.S."/>
            <person name="Torralba M."/>
            <person name="Methe B."/>
            <person name="Sutton G.G."/>
            <person name="Strausberg R.L."/>
            <person name="Nelson K.E."/>
        </authorList>
    </citation>
    <scope>NUCLEOTIDE SEQUENCE [LARGE SCALE GENOMIC DNA]</scope>
    <source>
        <strain evidence="2 3">RM3277</strain>
    </source>
</reference>
<dbReference type="CDD" id="cd00267">
    <property type="entry name" value="ABC_ATPase"/>
    <property type="match status" value="1"/>
</dbReference>
<dbReference type="STRING" id="553219.CAMSH0001_2232"/>
<dbReference type="EMBL" id="ACVQ01000018">
    <property type="protein sequence ID" value="EET79664.1"/>
    <property type="molecule type" value="Genomic_DNA"/>
</dbReference>
<evidence type="ECO:0000313" key="3">
    <source>
        <dbReference type="Proteomes" id="UP000003107"/>
    </source>
</evidence>
<dbReference type="InterPro" id="IPR041685">
    <property type="entry name" value="AAA_GajA/Old/RecF-like"/>
</dbReference>
<keyword evidence="3" id="KW-1185">Reference proteome</keyword>
<dbReference type="RefSeq" id="WP_002948346.1">
    <property type="nucleotide sequence ID" value="NZ_ACVQ01000018.1"/>
</dbReference>
<dbReference type="PANTHER" id="PTHR43581">
    <property type="entry name" value="ATP/GTP PHOSPHATASE"/>
    <property type="match status" value="1"/>
</dbReference>
<proteinExistence type="predicted"/>
<dbReference type="Proteomes" id="UP000003107">
    <property type="component" value="Unassembled WGS sequence"/>
</dbReference>
<dbReference type="Gene3D" id="3.40.50.300">
    <property type="entry name" value="P-loop containing nucleotide triphosphate hydrolases"/>
    <property type="match status" value="1"/>
</dbReference>
<dbReference type="SUPFAM" id="SSF52540">
    <property type="entry name" value="P-loop containing nucleoside triphosphate hydrolases"/>
    <property type="match status" value="1"/>
</dbReference>
<dbReference type="GeneID" id="60989988"/>
<dbReference type="OrthoDB" id="3322489at2"/>
<protein>
    <recommendedName>
        <fullName evidence="1">Endonuclease GajA/Old nuclease/RecF-like AAA domain-containing protein</fullName>
    </recommendedName>
</protein>
<dbReference type="PANTHER" id="PTHR43581:SF2">
    <property type="entry name" value="EXCINUCLEASE ATPASE SUBUNIT"/>
    <property type="match status" value="1"/>
</dbReference>
<dbReference type="Pfam" id="PF13175">
    <property type="entry name" value="AAA_15"/>
    <property type="match status" value="1"/>
</dbReference>
<dbReference type="eggNOG" id="COG3593">
    <property type="taxonomic scope" value="Bacteria"/>
</dbReference>
<sequence>MIIGILLKNYKIYGGVKYIPVTTNHNFIAYIGDNGVGKSSILEALDTYFNGREWNITKGASTTDANTPYVVIVQLLKKDIVDKIIKENKDIHNDFVGKVKEINAYLWNFESVENDLGSKSTEAKNLVNDLRKIDRSYQESHYLIISGNAYKDDYNAYFGSFDSIIAKLFDIKFNSQKENENKKFREDFKYLNYIAWDYYSYIYMPVEAGIEEFTKLETDNMQKLIGTDIGTKIAKIIGEGNLKGINKDLNNFVDDLEKKLKLYAYKSPSNRINITMKELIDKVIELFFSIRILHKIVDDDKIKAERLSSGEKRQALIDVAAALLDSQIIEHKEVILAIDEPEASLNLSKNFTQFEKLIEISQCKAQVVVTTHWYGFLPVAINANAHFLTKKNASESLEFKFNTFDLYNYREKLRQIRNQDYTQMPSDIQLKSIYDLVQSIVSSVRLDEPYNWLICEGSSDKIYFDFYFKDLVKKNNLRILPVGGASEVIKIYNYLRLPTSEKDNMKGKICCLIDSDGKSEQFICDSSIKNMVAKRILNNSKNQRTSLVDVSSNDYEMKTEIEECLDGTVFIETLKTYTENKHIVAILEDEKNFKDISLNSYFCFNLRDDDRQILKDFFDQDNGYRKIEFAKQYVKIASKKDNFKTPEWIDEIKKWIKE</sequence>
<accession>C6RFW9</accession>
<organism evidence="2 3">
    <name type="scientific">Campylobacter showae RM3277</name>
    <dbReference type="NCBI Taxonomy" id="553219"/>
    <lineage>
        <taxon>Bacteria</taxon>
        <taxon>Pseudomonadati</taxon>
        <taxon>Campylobacterota</taxon>
        <taxon>Epsilonproteobacteria</taxon>
        <taxon>Campylobacterales</taxon>
        <taxon>Campylobacteraceae</taxon>
        <taxon>Campylobacter</taxon>
    </lineage>
</organism>